<evidence type="ECO:0000256" key="1">
    <source>
        <dbReference type="SAM" id="MobiDB-lite"/>
    </source>
</evidence>
<keyword evidence="3" id="KW-1185">Reference proteome</keyword>
<dbReference type="InterPro" id="IPR057394">
    <property type="entry name" value="PIGBOS1"/>
</dbReference>
<dbReference type="Pfam" id="PF23670">
    <property type="entry name" value="PIGBOS1"/>
    <property type="match status" value="1"/>
</dbReference>
<evidence type="ECO:0000313" key="3">
    <source>
        <dbReference type="Proteomes" id="UP000184073"/>
    </source>
</evidence>
<dbReference type="EMBL" id="KV878128">
    <property type="protein sequence ID" value="OJJ01579.1"/>
    <property type="molecule type" value="Genomic_DNA"/>
</dbReference>
<reference evidence="3" key="1">
    <citation type="journal article" date="2017" name="Genome Biol.">
        <title>Comparative genomics reveals high biological diversity and specific adaptations in the industrially and medically important fungal genus Aspergillus.</title>
        <authorList>
            <person name="de Vries R.P."/>
            <person name="Riley R."/>
            <person name="Wiebenga A."/>
            <person name="Aguilar-Osorio G."/>
            <person name="Amillis S."/>
            <person name="Uchima C.A."/>
            <person name="Anderluh G."/>
            <person name="Asadollahi M."/>
            <person name="Askin M."/>
            <person name="Barry K."/>
            <person name="Battaglia E."/>
            <person name="Bayram O."/>
            <person name="Benocci T."/>
            <person name="Braus-Stromeyer S.A."/>
            <person name="Caldana C."/>
            <person name="Canovas D."/>
            <person name="Cerqueira G.C."/>
            <person name="Chen F."/>
            <person name="Chen W."/>
            <person name="Choi C."/>
            <person name="Clum A."/>
            <person name="Dos Santos R.A."/>
            <person name="Damasio A.R."/>
            <person name="Diallinas G."/>
            <person name="Emri T."/>
            <person name="Fekete E."/>
            <person name="Flipphi M."/>
            <person name="Freyberg S."/>
            <person name="Gallo A."/>
            <person name="Gournas C."/>
            <person name="Habgood R."/>
            <person name="Hainaut M."/>
            <person name="Harispe M.L."/>
            <person name="Henrissat B."/>
            <person name="Hilden K.S."/>
            <person name="Hope R."/>
            <person name="Hossain A."/>
            <person name="Karabika E."/>
            <person name="Karaffa L."/>
            <person name="Karanyi Z."/>
            <person name="Krasevec N."/>
            <person name="Kuo A."/>
            <person name="Kusch H."/>
            <person name="LaButti K."/>
            <person name="Lagendijk E.L."/>
            <person name="Lapidus A."/>
            <person name="Levasseur A."/>
            <person name="Lindquist E."/>
            <person name="Lipzen A."/>
            <person name="Logrieco A.F."/>
            <person name="MacCabe A."/>
            <person name="Maekelae M.R."/>
            <person name="Malavazi I."/>
            <person name="Melin P."/>
            <person name="Meyer V."/>
            <person name="Mielnichuk N."/>
            <person name="Miskei M."/>
            <person name="Molnar A.P."/>
            <person name="Mule G."/>
            <person name="Ngan C.Y."/>
            <person name="Orejas M."/>
            <person name="Orosz E."/>
            <person name="Ouedraogo J.P."/>
            <person name="Overkamp K.M."/>
            <person name="Park H.-S."/>
            <person name="Perrone G."/>
            <person name="Piumi F."/>
            <person name="Punt P.J."/>
            <person name="Ram A.F."/>
            <person name="Ramon A."/>
            <person name="Rauscher S."/>
            <person name="Record E."/>
            <person name="Riano-Pachon D.M."/>
            <person name="Robert V."/>
            <person name="Roehrig J."/>
            <person name="Ruller R."/>
            <person name="Salamov A."/>
            <person name="Salih N.S."/>
            <person name="Samson R.A."/>
            <person name="Sandor E."/>
            <person name="Sanguinetti M."/>
            <person name="Schuetze T."/>
            <person name="Sepcic K."/>
            <person name="Shelest E."/>
            <person name="Sherlock G."/>
            <person name="Sophianopoulou V."/>
            <person name="Squina F.M."/>
            <person name="Sun H."/>
            <person name="Susca A."/>
            <person name="Todd R.B."/>
            <person name="Tsang A."/>
            <person name="Unkles S.E."/>
            <person name="van de Wiele N."/>
            <person name="van Rossen-Uffink D."/>
            <person name="Oliveira J.V."/>
            <person name="Vesth T.C."/>
            <person name="Visser J."/>
            <person name="Yu J.-H."/>
            <person name="Zhou M."/>
            <person name="Andersen M.R."/>
            <person name="Archer D.B."/>
            <person name="Baker S.E."/>
            <person name="Benoit I."/>
            <person name="Brakhage A.A."/>
            <person name="Braus G.H."/>
            <person name="Fischer R."/>
            <person name="Frisvad J.C."/>
            <person name="Goldman G.H."/>
            <person name="Houbraken J."/>
            <person name="Oakley B."/>
            <person name="Pocsi I."/>
            <person name="Scazzocchio C."/>
            <person name="Seiboth B."/>
            <person name="vanKuyk P.A."/>
            <person name="Wortman J."/>
            <person name="Dyer P.S."/>
            <person name="Grigoriev I.V."/>
        </authorList>
    </citation>
    <scope>NUCLEOTIDE SEQUENCE [LARGE SCALE GENOMIC DNA]</scope>
    <source>
        <strain evidence="3">CBS 583.65</strain>
    </source>
</reference>
<dbReference type="AlphaFoldDB" id="A0A1L9PJ79"/>
<feature type="compositionally biased region" description="Low complexity" evidence="1">
    <location>
        <begin position="51"/>
        <end position="62"/>
    </location>
</feature>
<sequence length="70" mass="7334">MSRNFIPAALAIAMGVATGYYTFQPALREIQGDKGNIQRSGNQPPPAEQQPSTSTISTPAPSSKEDGNGN</sequence>
<name>A0A1L9PJ79_ASPVE</name>
<proteinExistence type="predicted"/>
<organism evidence="2 3">
    <name type="scientific">Aspergillus versicolor CBS 583.65</name>
    <dbReference type="NCBI Taxonomy" id="1036611"/>
    <lineage>
        <taxon>Eukaryota</taxon>
        <taxon>Fungi</taxon>
        <taxon>Dikarya</taxon>
        <taxon>Ascomycota</taxon>
        <taxon>Pezizomycotina</taxon>
        <taxon>Eurotiomycetes</taxon>
        <taxon>Eurotiomycetidae</taxon>
        <taxon>Eurotiales</taxon>
        <taxon>Aspergillaceae</taxon>
        <taxon>Aspergillus</taxon>
        <taxon>Aspergillus subgen. Nidulantes</taxon>
    </lineage>
</organism>
<evidence type="ECO:0000313" key="2">
    <source>
        <dbReference type="EMBL" id="OJJ01579.1"/>
    </source>
</evidence>
<dbReference type="RefSeq" id="XP_040667341.1">
    <property type="nucleotide sequence ID" value="XM_040817314.1"/>
</dbReference>
<protein>
    <submittedName>
        <fullName evidence="2">Uncharacterized protein</fullName>
    </submittedName>
</protein>
<gene>
    <name evidence="2" type="ORF">ASPVEDRAFT_83111</name>
</gene>
<dbReference type="GeneID" id="63732825"/>
<feature type="region of interest" description="Disordered" evidence="1">
    <location>
        <begin position="31"/>
        <end position="70"/>
    </location>
</feature>
<dbReference type="OrthoDB" id="4093673at2759"/>
<dbReference type="Proteomes" id="UP000184073">
    <property type="component" value="Unassembled WGS sequence"/>
</dbReference>
<dbReference type="VEuPathDB" id="FungiDB:ASPVEDRAFT_83111"/>
<accession>A0A1L9PJ79</accession>